<gene>
    <name evidence="1" type="ORF">FB472_2535</name>
</gene>
<comment type="caution">
    <text evidence="1">The sequence shown here is derived from an EMBL/GenBank/DDBJ whole genome shotgun (WGS) entry which is preliminary data.</text>
</comment>
<proteinExistence type="predicted"/>
<dbReference type="AlphaFoldDB" id="A0A8H2K8M1"/>
<accession>A0A8H2K8M1</accession>
<keyword evidence="2" id="KW-1185">Reference proteome</keyword>
<dbReference type="PANTHER" id="PTHR34374:SF1">
    <property type="entry name" value="LARGE RIBOSOMAL RNA SUBUNIT ACCUMULATION PROTEIN YCED HOMOLOG 1, CHLOROPLASTIC"/>
    <property type="match status" value="1"/>
</dbReference>
<reference evidence="1 2" key="1">
    <citation type="submission" date="2019-06" db="EMBL/GenBank/DDBJ databases">
        <title>Sequencing the genomes of 1000 actinobacteria strains.</title>
        <authorList>
            <person name="Klenk H.-P."/>
        </authorList>
    </citation>
    <scope>NUCLEOTIDE SEQUENCE [LARGE SCALE GENOMIC DNA]</scope>
    <source>
        <strain evidence="1 2">DSM 21947</strain>
    </source>
</reference>
<evidence type="ECO:0000313" key="1">
    <source>
        <dbReference type="EMBL" id="TQO20879.1"/>
    </source>
</evidence>
<dbReference type="InterPro" id="IPR003772">
    <property type="entry name" value="YceD"/>
</dbReference>
<evidence type="ECO:0000313" key="2">
    <source>
        <dbReference type="Proteomes" id="UP000316560"/>
    </source>
</evidence>
<evidence type="ECO:0008006" key="3">
    <source>
        <dbReference type="Google" id="ProtNLM"/>
    </source>
</evidence>
<dbReference type="PANTHER" id="PTHR34374">
    <property type="entry name" value="LARGE RIBOSOMAL RNA SUBUNIT ACCUMULATION PROTEIN YCED HOMOLOG 1, CHLOROPLASTIC"/>
    <property type="match status" value="1"/>
</dbReference>
<protein>
    <recommendedName>
        <fullName evidence="3">DUF177 domain-containing protein</fullName>
    </recommendedName>
</protein>
<organism evidence="1 2">
    <name type="scientific">Rhodoglobus vestalii</name>
    <dbReference type="NCBI Taxonomy" id="193384"/>
    <lineage>
        <taxon>Bacteria</taxon>
        <taxon>Bacillati</taxon>
        <taxon>Actinomycetota</taxon>
        <taxon>Actinomycetes</taxon>
        <taxon>Micrococcales</taxon>
        <taxon>Microbacteriaceae</taxon>
        <taxon>Rhodoglobus</taxon>
    </lineage>
</organism>
<dbReference type="EMBL" id="VFRA01000001">
    <property type="protein sequence ID" value="TQO20879.1"/>
    <property type="molecule type" value="Genomic_DNA"/>
</dbReference>
<dbReference type="Proteomes" id="UP000316560">
    <property type="component" value="Unassembled WGS sequence"/>
</dbReference>
<name>A0A8H2K8M1_9MICO</name>
<sequence length="256" mass="27964">MGEKFFEKTGSPIMGKPTTPYRAHESVGTSLLGLACCGYSARIRLATVRSLIGGDREEATGVESTTVSRINENPYAVLVRDLIHRAGEMREHELDVVVPESFGNAVIAVAAGSHLKIDTRFESLHDGVLVAAEVSGKAKAECVRCLIDITMPVEVEFHELFAYSEDEAFDYTVTDEHIDLEPVVRDAVVLSLPFQPVCQKDCLGLCPECGVRLLDNPGHEHEAPIDARWAALAGLQDFTQDSHDANDSPETQEEKS</sequence>
<dbReference type="Pfam" id="PF02620">
    <property type="entry name" value="YceD"/>
    <property type="match status" value="1"/>
</dbReference>